<dbReference type="PIRSF" id="PIRSF008459">
    <property type="entry name" value="UCP008459"/>
    <property type="match status" value="1"/>
</dbReference>
<reference evidence="3" key="1">
    <citation type="submission" date="2020-04" db="EMBL/GenBank/DDBJ databases">
        <title>A desert anoxygenic phototrophic bacterium fixes CO2 using RubisCO under aerobic conditions.</title>
        <authorList>
            <person name="Tang K."/>
        </authorList>
    </citation>
    <scope>NUCLEOTIDE SEQUENCE [LARGE SCALE GENOMIC DNA]</scope>
    <source>
        <strain evidence="3">MIMtkB3</strain>
    </source>
</reference>
<proteinExistence type="predicted"/>
<dbReference type="SUPFAM" id="SSF55021">
    <property type="entry name" value="ACT-like"/>
    <property type="match status" value="2"/>
</dbReference>
<dbReference type="InterPro" id="IPR051719">
    <property type="entry name" value="CASTOR_mTORC1"/>
</dbReference>
<dbReference type="EMBL" id="CP051775">
    <property type="protein sequence ID" value="QJE74354.1"/>
    <property type="molecule type" value="Genomic_DNA"/>
</dbReference>
<dbReference type="Proteomes" id="UP000501891">
    <property type="component" value="Chromosome"/>
</dbReference>
<keyword evidence="4" id="KW-1185">Reference proteome</keyword>
<feature type="domain" description="A9CJY8-like N-terminal" evidence="2">
    <location>
        <begin position="12"/>
        <end position="55"/>
    </location>
</feature>
<evidence type="ECO:0000259" key="2">
    <source>
        <dbReference type="Pfam" id="PF21631"/>
    </source>
</evidence>
<dbReference type="AlphaFoldDB" id="A0A858RAD1"/>
<accession>A0A858RAD1</accession>
<evidence type="ECO:0000313" key="4">
    <source>
        <dbReference type="Proteomes" id="UP000501891"/>
    </source>
</evidence>
<protein>
    <submittedName>
        <fullName evidence="3">ACT domain-containing protein</fullName>
    </submittedName>
</protein>
<dbReference type="InterPro" id="IPR016540">
    <property type="entry name" value="UCP008459"/>
</dbReference>
<dbReference type="KEGG" id="acru:HHL28_15870"/>
<dbReference type="Gene3D" id="3.30.2130.10">
    <property type="entry name" value="VC0802-like"/>
    <property type="match status" value="1"/>
</dbReference>
<name>A0A858RAD1_9PROT</name>
<dbReference type="PANTHER" id="PTHR31131:SF6">
    <property type="entry name" value="CASTOR ACT DOMAIN-CONTAINING PROTEIN"/>
    <property type="match status" value="1"/>
</dbReference>
<dbReference type="Pfam" id="PF21631">
    <property type="entry name" value="A9CJY8-like_N"/>
    <property type="match status" value="1"/>
</dbReference>
<dbReference type="InterPro" id="IPR027795">
    <property type="entry name" value="CASTOR_ACT_dom"/>
</dbReference>
<dbReference type="PANTHER" id="PTHR31131">
    <property type="entry name" value="CHROMOSOME 1, WHOLE GENOME SHOTGUN SEQUENCE"/>
    <property type="match status" value="1"/>
</dbReference>
<evidence type="ECO:0000259" key="1">
    <source>
        <dbReference type="Pfam" id="PF13840"/>
    </source>
</evidence>
<feature type="domain" description="CASTOR ACT" evidence="1">
    <location>
        <begin position="62"/>
        <end position="120"/>
    </location>
</feature>
<dbReference type="InterPro" id="IPR045865">
    <property type="entry name" value="ACT-like_dom_sf"/>
</dbReference>
<sequence>MPAGIPLTVLPGELAVCRLPPDAPFPAWADGPGFLSLTRTAEELSVVCLADRVPDGVQAVAPWRALKVEGPLDFALTGILAALARPLAEAGISLFAVATYDTDYLLVKADMLDAAVAALRGAGHAVIG</sequence>
<dbReference type="InterPro" id="IPR049447">
    <property type="entry name" value="A9CJY8-like_N"/>
</dbReference>
<evidence type="ECO:0000313" key="3">
    <source>
        <dbReference type="EMBL" id="QJE74354.1"/>
    </source>
</evidence>
<gene>
    <name evidence="3" type="ORF">HHL28_15870</name>
</gene>
<dbReference type="Pfam" id="PF13840">
    <property type="entry name" value="ACT_7"/>
    <property type="match status" value="1"/>
</dbReference>
<organism evidence="3 4">
    <name type="scientific">Aerophototrophica crusticola</name>
    <dbReference type="NCBI Taxonomy" id="1709002"/>
    <lineage>
        <taxon>Bacteria</taxon>
        <taxon>Pseudomonadati</taxon>
        <taxon>Pseudomonadota</taxon>
        <taxon>Alphaproteobacteria</taxon>
        <taxon>Rhodospirillales</taxon>
        <taxon>Rhodospirillaceae</taxon>
        <taxon>Aerophototrophica</taxon>
    </lineage>
</organism>